<dbReference type="EMBL" id="VFQC01000001">
    <property type="protein sequence ID" value="TQN33453.1"/>
    <property type="molecule type" value="Genomic_DNA"/>
</dbReference>
<accession>A0A543NNP7</accession>
<dbReference type="Pfam" id="PF13564">
    <property type="entry name" value="DoxX_2"/>
    <property type="match status" value="1"/>
</dbReference>
<evidence type="ECO:0000256" key="5">
    <source>
        <dbReference type="SAM" id="Phobius"/>
    </source>
</evidence>
<organism evidence="6 7">
    <name type="scientific">Haloactinospora alba</name>
    <dbReference type="NCBI Taxonomy" id="405555"/>
    <lineage>
        <taxon>Bacteria</taxon>
        <taxon>Bacillati</taxon>
        <taxon>Actinomycetota</taxon>
        <taxon>Actinomycetes</taxon>
        <taxon>Streptosporangiales</taxon>
        <taxon>Nocardiopsidaceae</taxon>
        <taxon>Haloactinospora</taxon>
    </lineage>
</organism>
<feature type="transmembrane region" description="Helical" evidence="5">
    <location>
        <begin position="115"/>
        <end position="131"/>
    </location>
</feature>
<proteinExistence type="predicted"/>
<keyword evidence="7" id="KW-1185">Reference proteome</keyword>
<name>A0A543NNP7_9ACTN</name>
<comment type="caution">
    <text evidence="6">The sequence shown here is derived from an EMBL/GenBank/DDBJ whole genome shotgun (WGS) entry which is preliminary data.</text>
</comment>
<dbReference type="Proteomes" id="UP000317422">
    <property type="component" value="Unassembled WGS sequence"/>
</dbReference>
<keyword evidence="2 5" id="KW-0812">Transmembrane</keyword>
<comment type="subcellular location">
    <subcellularLocation>
        <location evidence="1">Membrane</location>
        <topology evidence="1">Multi-pass membrane protein</topology>
    </subcellularLocation>
</comment>
<reference evidence="6 7" key="1">
    <citation type="submission" date="2019-06" db="EMBL/GenBank/DDBJ databases">
        <title>Sequencing the genomes of 1000 actinobacteria strains.</title>
        <authorList>
            <person name="Klenk H.-P."/>
        </authorList>
    </citation>
    <scope>NUCLEOTIDE SEQUENCE [LARGE SCALE GENOMIC DNA]</scope>
    <source>
        <strain evidence="6 7">DSM 45015</strain>
    </source>
</reference>
<evidence type="ECO:0000256" key="4">
    <source>
        <dbReference type="ARBA" id="ARBA00023136"/>
    </source>
</evidence>
<dbReference type="AlphaFoldDB" id="A0A543NNP7"/>
<evidence type="ECO:0000256" key="1">
    <source>
        <dbReference type="ARBA" id="ARBA00004141"/>
    </source>
</evidence>
<evidence type="ECO:0000313" key="6">
    <source>
        <dbReference type="EMBL" id="TQN33453.1"/>
    </source>
</evidence>
<dbReference type="RefSeq" id="WP_141924813.1">
    <property type="nucleotide sequence ID" value="NZ_VFQC01000001.1"/>
</dbReference>
<keyword evidence="4 5" id="KW-0472">Membrane</keyword>
<keyword evidence="3 5" id="KW-1133">Transmembrane helix</keyword>
<protein>
    <submittedName>
        <fullName evidence="6">DoxX-like protein</fullName>
    </submittedName>
</protein>
<dbReference type="GO" id="GO:0016020">
    <property type="term" value="C:membrane"/>
    <property type="evidence" value="ECO:0007669"/>
    <property type="project" value="UniProtKB-SubCell"/>
</dbReference>
<evidence type="ECO:0000313" key="7">
    <source>
        <dbReference type="Proteomes" id="UP000317422"/>
    </source>
</evidence>
<dbReference type="InterPro" id="IPR032808">
    <property type="entry name" value="DoxX"/>
</dbReference>
<evidence type="ECO:0000256" key="3">
    <source>
        <dbReference type="ARBA" id="ARBA00022989"/>
    </source>
</evidence>
<evidence type="ECO:0000256" key="2">
    <source>
        <dbReference type="ARBA" id="ARBA00022692"/>
    </source>
</evidence>
<sequence length="147" mass="14808">MRAQQEEAATAAASSQETSRQGRAANIALWVVQGLLAAGFAFAGGSKLAGVPAMVETFDTIGLGQWLRYLTGALEVAGAVGLLIPLLSGLAALGLAAVMVGAAIADVALLGQPPFAALALLVLSAVAAWGRRDRTASLAARLRGERG</sequence>
<gene>
    <name evidence="6" type="ORF">FHX37_3472</name>
</gene>